<evidence type="ECO:0000256" key="1">
    <source>
        <dbReference type="ARBA" id="ARBA00001917"/>
    </source>
</evidence>
<gene>
    <name evidence="5" type="ORF">S06H3_50882</name>
</gene>
<organism evidence="5">
    <name type="scientific">marine sediment metagenome</name>
    <dbReference type="NCBI Taxonomy" id="412755"/>
    <lineage>
        <taxon>unclassified sequences</taxon>
        <taxon>metagenomes</taxon>
        <taxon>ecological metagenomes</taxon>
    </lineage>
</organism>
<evidence type="ECO:0000256" key="2">
    <source>
        <dbReference type="ARBA" id="ARBA00022630"/>
    </source>
</evidence>
<dbReference type="InterPro" id="IPR052174">
    <property type="entry name" value="Flavoredoxin"/>
</dbReference>
<dbReference type="InterPro" id="IPR002563">
    <property type="entry name" value="Flavin_Rdtase-like_dom"/>
</dbReference>
<evidence type="ECO:0000256" key="3">
    <source>
        <dbReference type="ARBA" id="ARBA00038054"/>
    </source>
</evidence>
<dbReference type="PANTHER" id="PTHR43567">
    <property type="entry name" value="FLAVOREDOXIN-RELATED-RELATED"/>
    <property type="match status" value="1"/>
</dbReference>
<proteinExistence type="inferred from homology"/>
<dbReference type="GO" id="GO:0010181">
    <property type="term" value="F:FMN binding"/>
    <property type="evidence" value="ECO:0007669"/>
    <property type="project" value="InterPro"/>
</dbReference>
<comment type="similarity">
    <text evidence="3">Belongs to the flavoredoxin family.</text>
</comment>
<comment type="cofactor">
    <cofactor evidence="1">
        <name>FMN</name>
        <dbReference type="ChEBI" id="CHEBI:58210"/>
    </cofactor>
</comment>
<dbReference type="EMBL" id="BARV01032246">
    <property type="protein sequence ID" value="GAI32985.1"/>
    <property type="molecule type" value="Genomic_DNA"/>
</dbReference>
<dbReference type="PANTHER" id="PTHR43567:SF1">
    <property type="entry name" value="FLAVOREDOXIN"/>
    <property type="match status" value="1"/>
</dbReference>
<sequence length="135" mass="15251">FTYQLIVDSKEFGANFLPFEEAELVASVGGCSGREVDKFQRFNIAKDKPLKTAVPILQAAYAAYECRLVDDRSYGDHHLLVGEVVAVHFLKESFTPEEIPDLDKINPALLLSNKFYVTTLKKTLRRLDPGVYGRR</sequence>
<keyword evidence="2" id="KW-0285">Flavoprotein</keyword>
<feature type="domain" description="Flavin reductase like" evidence="4">
    <location>
        <begin position="2"/>
        <end position="94"/>
    </location>
</feature>
<evidence type="ECO:0000259" key="4">
    <source>
        <dbReference type="Pfam" id="PF01613"/>
    </source>
</evidence>
<dbReference type="Gene3D" id="2.30.110.10">
    <property type="entry name" value="Electron Transport, Fmn-binding Protein, Chain A"/>
    <property type="match status" value="1"/>
</dbReference>
<comment type="caution">
    <text evidence="5">The sequence shown here is derived from an EMBL/GenBank/DDBJ whole genome shotgun (WGS) entry which is preliminary data.</text>
</comment>
<dbReference type="SUPFAM" id="SSF50475">
    <property type="entry name" value="FMN-binding split barrel"/>
    <property type="match status" value="1"/>
</dbReference>
<evidence type="ECO:0000313" key="5">
    <source>
        <dbReference type="EMBL" id="GAI32985.1"/>
    </source>
</evidence>
<reference evidence="5" key="1">
    <citation type="journal article" date="2014" name="Front. Microbiol.">
        <title>High frequency of phylogenetically diverse reductive dehalogenase-homologous genes in deep subseafloor sedimentary metagenomes.</title>
        <authorList>
            <person name="Kawai M."/>
            <person name="Futagami T."/>
            <person name="Toyoda A."/>
            <person name="Takaki Y."/>
            <person name="Nishi S."/>
            <person name="Hori S."/>
            <person name="Arai W."/>
            <person name="Tsubouchi T."/>
            <person name="Morono Y."/>
            <person name="Uchiyama I."/>
            <person name="Ito T."/>
            <person name="Fujiyama A."/>
            <person name="Inagaki F."/>
            <person name="Takami H."/>
        </authorList>
    </citation>
    <scope>NUCLEOTIDE SEQUENCE</scope>
    <source>
        <strain evidence="5">Expedition CK06-06</strain>
    </source>
</reference>
<dbReference type="AlphaFoldDB" id="X1P1V9"/>
<name>X1P1V9_9ZZZZ</name>
<protein>
    <recommendedName>
        <fullName evidence="4">Flavin reductase like domain-containing protein</fullName>
    </recommendedName>
</protein>
<feature type="non-terminal residue" evidence="5">
    <location>
        <position position="1"/>
    </location>
</feature>
<accession>X1P1V9</accession>
<dbReference type="Pfam" id="PF01613">
    <property type="entry name" value="Flavin_Reduct"/>
    <property type="match status" value="1"/>
</dbReference>
<dbReference type="InterPro" id="IPR012349">
    <property type="entry name" value="Split_barrel_FMN-bd"/>
</dbReference>